<accession>A0A3B8WAF9</accession>
<dbReference type="EMBL" id="DLYI01000041">
    <property type="protein sequence ID" value="HAC26911.1"/>
    <property type="molecule type" value="Genomic_DNA"/>
</dbReference>
<dbReference type="SUPFAM" id="SSF53720">
    <property type="entry name" value="ALDH-like"/>
    <property type="match status" value="1"/>
</dbReference>
<dbReference type="PANTHER" id="PTHR43866:SF3">
    <property type="entry name" value="METHYLMALONATE-SEMIALDEHYDE DEHYDROGENASE [ACYLATING], MITOCHONDRIAL"/>
    <property type="match status" value="1"/>
</dbReference>
<dbReference type="GO" id="GO:0004491">
    <property type="term" value="F:methylmalonate-semialdehyde dehydrogenase (acylating, NAD) activity"/>
    <property type="evidence" value="ECO:0007669"/>
    <property type="project" value="InterPro"/>
</dbReference>
<keyword evidence="2" id="KW-0560">Oxidoreductase</keyword>
<dbReference type="AlphaFoldDB" id="A0A3B8WAF9"/>
<dbReference type="Proteomes" id="UP000261325">
    <property type="component" value="Unassembled WGS sequence"/>
</dbReference>
<dbReference type="Pfam" id="PF00171">
    <property type="entry name" value="Aldedh"/>
    <property type="match status" value="1"/>
</dbReference>
<reference evidence="4 5" key="1">
    <citation type="journal article" date="2018" name="Nat. Biotechnol.">
        <title>A standardized bacterial taxonomy based on genome phylogeny substantially revises the tree of life.</title>
        <authorList>
            <person name="Parks D.H."/>
            <person name="Chuvochina M."/>
            <person name="Waite D.W."/>
            <person name="Rinke C."/>
            <person name="Skarshewski A."/>
            <person name="Chaumeil P.A."/>
            <person name="Hugenholtz P."/>
        </authorList>
    </citation>
    <scope>NUCLEOTIDE SEQUENCE [LARGE SCALE GENOMIC DNA]</scope>
    <source>
        <strain evidence="4">UBA9049</strain>
    </source>
</reference>
<dbReference type="InterPro" id="IPR010061">
    <property type="entry name" value="MeMal-semiAld_DH"/>
</dbReference>
<organism evidence="4 5">
    <name type="scientific">Marinobacter nauticus</name>
    <name type="common">Marinobacter hydrocarbonoclasticus</name>
    <name type="synonym">Marinobacter aquaeolei</name>
    <dbReference type="NCBI Taxonomy" id="2743"/>
    <lineage>
        <taxon>Bacteria</taxon>
        <taxon>Pseudomonadati</taxon>
        <taxon>Pseudomonadota</taxon>
        <taxon>Gammaproteobacteria</taxon>
        <taxon>Pseudomonadales</taxon>
        <taxon>Marinobacteraceae</taxon>
        <taxon>Marinobacter</taxon>
    </lineage>
</organism>
<proteinExistence type="inferred from homology"/>
<name>A0A3B8WAF9_MARNT</name>
<evidence type="ECO:0000313" key="5">
    <source>
        <dbReference type="Proteomes" id="UP000261325"/>
    </source>
</evidence>
<dbReference type="InterPro" id="IPR016161">
    <property type="entry name" value="Ald_DH/histidinol_DH"/>
</dbReference>
<evidence type="ECO:0000256" key="2">
    <source>
        <dbReference type="ARBA" id="ARBA00023002"/>
    </source>
</evidence>
<feature type="domain" description="Aldehyde dehydrogenase" evidence="3">
    <location>
        <begin position="1"/>
        <end position="52"/>
    </location>
</feature>
<comment type="similarity">
    <text evidence="1">Belongs to the aldehyde dehydrogenase family.</text>
</comment>
<dbReference type="GO" id="GO:0006574">
    <property type="term" value="P:L-valine catabolic process"/>
    <property type="evidence" value="ECO:0007669"/>
    <property type="project" value="TreeGrafter"/>
</dbReference>
<gene>
    <name evidence="4" type="ORF">DCF82_03680</name>
</gene>
<feature type="non-terminal residue" evidence="4">
    <location>
        <position position="1"/>
    </location>
</feature>
<evidence type="ECO:0000313" key="4">
    <source>
        <dbReference type="EMBL" id="HAC26911.1"/>
    </source>
</evidence>
<evidence type="ECO:0000256" key="1">
    <source>
        <dbReference type="ARBA" id="ARBA00009986"/>
    </source>
</evidence>
<evidence type="ECO:0000259" key="3">
    <source>
        <dbReference type="Pfam" id="PF00171"/>
    </source>
</evidence>
<protein>
    <submittedName>
        <fullName evidence="4">Methylmalonate-semialdehyde dehydrogenase (CoA acylating)</fullName>
    </submittedName>
</protein>
<dbReference type="GO" id="GO:0006210">
    <property type="term" value="P:thymine catabolic process"/>
    <property type="evidence" value="ECO:0007669"/>
    <property type="project" value="TreeGrafter"/>
</dbReference>
<dbReference type="PANTHER" id="PTHR43866">
    <property type="entry name" value="MALONATE-SEMIALDEHYDE DEHYDROGENASE"/>
    <property type="match status" value="1"/>
</dbReference>
<dbReference type="InterPro" id="IPR015590">
    <property type="entry name" value="Aldehyde_DH_dom"/>
</dbReference>
<dbReference type="Gene3D" id="3.40.605.10">
    <property type="entry name" value="Aldehyde Dehydrogenase, Chain A, domain 1"/>
    <property type="match status" value="1"/>
</dbReference>
<comment type="caution">
    <text evidence="4">The sequence shown here is derived from an EMBL/GenBank/DDBJ whole genome shotgun (WGS) entry which is preliminary data.</text>
</comment>
<feature type="non-terminal residue" evidence="4">
    <location>
        <position position="55"/>
    </location>
</feature>
<sequence>WMFPMAIACGNTFILKPSEQDPLTPTRLAELFEQAGAPKGVLQVVHGAKEQVDTL</sequence>
<dbReference type="InterPro" id="IPR016162">
    <property type="entry name" value="Ald_DH_N"/>
</dbReference>